<dbReference type="GeneTree" id="ENSGT00940000158542"/>
<dbReference type="Ensembl" id="ENSOKIT00005010918.1">
    <property type="protein sequence ID" value="ENSOKIP00005010253.1"/>
    <property type="gene ID" value="ENSOKIG00005004612.1"/>
</dbReference>
<evidence type="ECO:0000256" key="6">
    <source>
        <dbReference type="ARBA" id="ARBA00023183"/>
    </source>
</evidence>
<dbReference type="Gene3D" id="4.10.40.20">
    <property type="match status" value="1"/>
</dbReference>
<dbReference type="Gene3D" id="4.10.800.10">
    <property type="entry name" value="Thyroglobulin type-1"/>
    <property type="match status" value="1"/>
</dbReference>
<gene>
    <name evidence="12" type="primary">IGFBP2</name>
    <name evidence="12" type="synonym">LOC109882775</name>
</gene>
<protein>
    <submittedName>
        <fullName evidence="12">Insulin-like growth factor binding protein 2a</fullName>
    </submittedName>
</protein>
<dbReference type="InterPro" id="IPR000867">
    <property type="entry name" value="IGFBP-like"/>
</dbReference>
<feature type="domain" description="Thyroglobulin type-1" evidence="10">
    <location>
        <begin position="188"/>
        <end position="295"/>
    </location>
</feature>
<comment type="subcellular location">
    <subcellularLocation>
        <location evidence="1">Secreted</location>
    </subcellularLocation>
</comment>
<dbReference type="GO" id="GO:0043567">
    <property type="term" value="P:regulation of insulin-like growth factor receptor signaling pathway"/>
    <property type="evidence" value="ECO:0007669"/>
    <property type="project" value="TreeGrafter"/>
</dbReference>
<dbReference type="FunFam" id="4.10.40.20:FF:000001">
    <property type="entry name" value="Insulin-like growth factor binding protein 5"/>
    <property type="match status" value="1"/>
</dbReference>
<dbReference type="PROSITE" id="PS00222">
    <property type="entry name" value="IGFBP_N_1"/>
    <property type="match status" value="1"/>
</dbReference>
<keyword evidence="6" id="KW-0340">Growth factor binding</keyword>
<organism evidence="12 13">
    <name type="scientific">Oncorhynchus kisutch</name>
    <name type="common">Coho salmon</name>
    <name type="synonym">Salmo kisutch</name>
    <dbReference type="NCBI Taxonomy" id="8019"/>
    <lineage>
        <taxon>Eukaryota</taxon>
        <taxon>Metazoa</taxon>
        <taxon>Chordata</taxon>
        <taxon>Craniata</taxon>
        <taxon>Vertebrata</taxon>
        <taxon>Euteleostomi</taxon>
        <taxon>Actinopterygii</taxon>
        <taxon>Neopterygii</taxon>
        <taxon>Teleostei</taxon>
        <taxon>Protacanthopterygii</taxon>
        <taxon>Salmoniformes</taxon>
        <taxon>Salmonidae</taxon>
        <taxon>Salmoninae</taxon>
        <taxon>Oncorhynchus</taxon>
    </lineage>
</organism>
<keyword evidence="5" id="KW-1015">Disulfide bond</keyword>
<evidence type="ECO:0000256" key="4">
    <source>
        <dbReference type="ARBA" id="ARBA00022729"/>
    </source>
</evidence>
<dbReference type="SMART" id="SM00211">
    <property type="entry name" value="TY"/>
    <property type="match status" value="1"/>
</dbReference>
<dbReference type="GO" id="GO:0031994">
    <property type="term" value="F:insulin-like growth factor I binding"/>
    <property type="evidence" value="ECO:0007669"/>
    <property type="project" value="TreeGrafter"/>
</dbReference>
<evidence type="ECO:0000313" key="13">
    <source>
        <dbReference type="Proteomes" id="UP000694557"/>
    </source>
</evidence>
<reference evidence="12" key="2">
    <citation type="submission" date="2025-09" db="UniProtKB">
        <authorList>
            <consortium name="Ensembl"/>
        </authorList>
    </citation>
    <scope>IDENTIFICATION</scope>
</reference>
<accession>A0A8C7CZN6</accession>
<evidence type="ECO:0000256" key="3">
    <source>
        <dbReference type="ARBA" id="ARBA00022604"/>
    </source>
</evidence>
<dbReference type="InterPro" id="IPR009030">
    <property type="entry name" value="Growth_fac_rcpt_cys_sf"/>
</dbReference>
<name>A0A8C7CZN6_ONCKI</name>
<dbReference type="PRINTS" id="PR01976">
    <property type="entry name" value="IGFBPFAMILY"/>
</dbReference>
<dbReference type="SUPFAM" id="SSF57610">
    <property type="entry name" value="Thyroglobulin type-1 domain"/>
    <property type="match status" value="1"/>
</dbReference>
<dbReference type="PANTHER" id="PTHR11551:SF5">
    <property type="entry name" value="INSULIN-LIKE GROWTH FACTOR-BINDING PROTEIN 2"/>
    <property type="match status" value="1"/>
</dbReference>
<dbReference type="GO" id="GO:0031995">
    <property type="term" value="F:insulin-like growth factor II binding"/>
    <property type="evidence" value="ECO:0007669"/>
    <property type="project" value="TreeGrafter"/>
</dbReference>
<feature type="signal peptide" evidence="9">
    <location>
        <begin position="1"/>
        <end position="30"/>
    </location>
</feature>
<dbReference type="GO" id="GO:0005615">
    <property type="term" value="C:extracellular space"/>
    <property type="evidence" value="ECO:0007669"/>
    <property type="project" value="TreeGrafter"/>
</dbReference>
<evidence type="ECO:0000259" key="10">
    <source>
        <dbReference type="PROSITE" id="PS51162"/>
    </source>
</evidence>
<sequence>MTRRSTPRMKSYSGCSLLLLSVAFVGASFAEMVFRCPSCTAERQAACPKLTETCAEIVREPGCGCCPVCARQEGELCGVYTPRCSSGLRCYPKPDSDLPLEQLVQGLGLCGHKVVTEPTGSQEHREKLSGEVVDLDTSLTEIPPVRKATKDNPWLGPKENAMRQHRQEMKTKMKSNKPEDPKTPRGKQIQCQQELDQVLERISKMPFRDNRGPLEDLYALHIPNCDMRGQYNLKQCKMSLHGQRGECWCVNPHTGRPISPPPFCSPRAPLAAARWFGLPNEIRSEQEAITEQLGCIRSSLCNSGVTPENTATQILTYYSYYCTEIYIYIMLGCHRDQIWTTIHHFGSEHSTQGSNLDSNLEWTFLTRMLMMI</sequence>
<dbReference type="InterPro" id="IPR017891">
    <property type="entry name" value="Insulin_GF-bd_Cys-rich_CS"/>
</dbReference>
<feature type="compositionally biased region" description="Basic and acidic residues" evidence="8">
    <location>
        <begin position="166"/>
        <end position="183"/>
    </location>
</feature>
<dbReference type="CDD" id="cd00191">
    <property type="entry name" value="TY"/>
    <property type="match status" value="1"/>
</dbReference>
<dbReference type="InterPro" id="IPR036857">
    <property type="entry name" value="Thyroglobulin_1_sf"/>
</dbReference>
<dbReference type="InterPro" id="IPR022321">
    <property type="entry name" value="IGFBP_1-6_chordata"/>
</dbReference>
<proteinExistence type="predicted"/>
<dbReference type="Pfam" id="PF00086">
    <property type="entry name" value="Thyroglobulin_1"/>
    <property type="match status" value="1"/>
</dbReference>
<evidence type="ECO:0000256" key="2">
    <source>
        <dbReference type="ARBA" id="ARBA00022525"/>
    </source>
</evidence>
<dbReference type="AlphaFoldDB" id="A0A8C7CZN6"/>
<evidence type="ECO:0000256" key="9">
    <source>
        <dbReference type="SAM" id="SignalP"/>
    </source>
</evidence>
<evidence type="ECO:0000256" key="8">
    <source>
        <dbReference type="SAM" id="MobiDB-lite"/>
    </source>
</evidence>
<dbReference type="PANTHER" id="PTHR11551">
    <property type="entry name" value="INSULIN-LIKE GROWTH FACTOR BINDING PROTEIN"/>
    <property type="match status" value="1"/>
</dbReference>
<dbReference type="InterPro" id="IPR000716">
    <property type="entry name" value="Thyroglobulin_1"/>
</dbReference>
<comment type="caution">
    <text evidence="7">Lacks conserved residue(s) required for the propagation of feature annotation.</text>
</comment>
<dbReference type="PRINTS" id="PR01978">
    <property type="entry name" value="IGFBPFAMILY2"/>
</dbReference>
<evidence type="ECO:0000256" key="5">
    <source>
        <dbReference type="ARBA" id="ARBA00023157"/>
    </source>
</evidence>
<feature type="domain" description="IGFBP N-terminal" evidence="11">
    <location>
        <begin position="32"/>
        <end position="113"/>
    </location>
</feature>
<evidence type="ECO:0000256" key="7">
    <source>
        <dbReference type="PROSITE-ProRule" id="PRU00500"/>
    </source>
</evidence>
<keyword evidence="4 9" id="KW-0732">Signal</keyword>
<keyword evidence="2" id="KW-0964">Secreted</keyword>
<dbReference type="PROSITE" id="PS00484">
    <property type="entry name" value="THYROGLOBULIN_1_1"/>
    <property type="match status" value="1"/>
</dbReference>
<reference evidence="12" key="1">
    <citation type="submission" date="2025-08" db="UniProtKB">
        <authorList>
            <consortium name="Ensembl"/>
        </authorList>
    </citation>
    <scope>IDENTIFICATION</scope>
</reference>
<dbReference type="PROSITE" id="PS51323">
    <property type="entry name" value="IGFBP_N_2"/>
    <property type="match status" value="1"/>
</dbReference>
<keyword evidence="13" id="KW-1185">Reference proteome</keyword>
<keyword evidence="3" id="KW-0341">Growth regulation</keyword>
<evidence type="ECO:0000313" key="12">
    <source>
        <dbReference type="Ensembl" id="ENSOKIP00005010253.1"/>
    </source>
</evidence>
<feature type="chain" id="PRO_5034051228" evidence="9">
    <location>
        <begin position="31"/>
        <end position="372"/>
    </location>
</feature>
<evidence type="ECO:0000256" key="1">
    <source>
        <dbReference type="ARBA" id="ARBA00004613"/>
    </source>
</evidence>
<dbReference type="SUPFAM" id="SSF57184">
    <property type="entry name" value="Growth factor receptor domain"/>
    <property type="match status" value="1"/>
</dbReference>
<dbReference type="SMART" id="SM00121">
    <property type="entry name" value="IB"/>
    <property type="match status" value="1"/>
</dbReference>
<dbReference type="Proteomes" id="UP000694557">
    <property type="component" value="Unassembled WGS sequence"/>
</dbReference>
<feature type="region of interest" description="Disordered" evidence="8">
    <location>
        <begin position="166"/>
        <end position="191"/>
    </location>
</feature>
<evidence type="ECO:0000259" key="11">
    <source>
        <dbReference type="PROSITE" id="PS51323"/>
    </source>
</evidence>
<dbReference type="InterPro" id="IPR012210">
    <property type="entry name" value="IGFBP-2"/>
</dbReference>
<dbReference type="Pfam" id="PF00219">
    <property type="entry name" value="IGFBP"/>
    <property type="match status" value="1"/>
</dbReference>
<dbReference type="PROSITE" id="PS51162">
    <property type="entry name" value="THYROGLOBULIN_1_2"/>
    <property type="match status" value="1"/>
</dbReference>